<proteinExistence type="predicted"/>
<accession>A0ABM9A5W9</accession>
<evidence type="ECO:0000256" key="1">
    <source>
        <dbReference type="ARBA" id="ARBA00022679"/>
    </source>
</evidence>
<feature type="domain" description="N-acetyltransferase" evidence="3">
    <location>
        <begin position="3"/>
        <end position="156"/>
    </location>
</feature>
<comment type="caution">
    <text evidence="4">The sequence shown here is derived from an EMBL/GenBank/DDBJ whole genome shotgun (WGS) entry which is preliminary data.</text>
</comment>
<dbReference type="SUPFAM" id="SSF55729">
    <property type="entry name" value="Acyl-CoA N-acyltransferases (Nat)"/>
    <property type="match status" value="1"/>
</dbReference>
<dbReference type="CDD" id="cd04301">
    <property type="entry name" value="NAT_SF"/>
    <property type="match status" value="1"/>
</dbReference>
<dbReference type="InterPro" id="IPR000182">
    <property type="entry name" value="GNAT_dom"/>
</dbReference>
<dbReference type="Proteomes" id="UP000838748">
    <property type="component" value="Unassembled WGS sequence"/>
</dbReference>
<dbReference type="Gene3D" id="3.40.630.30">
    <property type="match status" value="1"/>
</dbReference>
<dbReference type="RefSeq" id="WP_237361776.1">
    <property type="nucleotide sequence ID" value="NZ_CAKLDM010000002.1"/>
</dbReference>
<gene>
    <name evidence="4" type="ORF">VMF7928_02404</name>
</gene>
<dbReference type="InterPro" id="IPR016181">
    <property type="entry name" value="Acyl_CoA_acyltransferase"/>
</dbReference>
<evidence type="ECO:0000256" key="2">
    <source>
        <dbReference type="ARBA" id="ARBA00023315"/>
    </source>
</evidence>
<name>A0ABM9A5W9_9VIBR</name>
<dbReference type="EMBL" id="CAKLDM010000002">
    <property type="protein sequence ID" value="CAH0539727.1"/>
    <property type="molecule type" value="Genomic_DNA"/>
</dbReference>
<evidence type="ECO:0000259" key="3">
    <source>
        <dbReference type="PROSITE" id="PS51186"/>
    </source>
</evidence>
<keyword evidence="5" id="KW-1185">Reference proteome</keyword>
<reference evidence="4" key="1">
    <citation type="submission" date="2021-11" db="EMBL/GenBank/DDBJ databases">
        <authorList>
            <person name="Rodrigo-Torres L."/>
            <person name="Arahal R. D."/>
            <person name="Lucena T."/>
        </authorList>
    </citation>
    <scope>NUCLEOTIDE SEQUENCE</scope>
    <source>
        <strain evidence="4">CECT 7928</strain>
    </source>
</reference>
<evidence type="ECO:0000313" key="4">
    <source>
        <dbReference type="EMBL" id="CAH0539727.1"/>
    </source>
</evidence>
<dbReference type="PANTHER" id="PTHR43877">
    <property type="entry name" value="AMINOALKYLPHOSPHONATE N-ACETYLTRANSFERASE-RELATED-RELATED"/>
    <property type="match status" value="1"/>
</dbReference>
<keyword evidence="2" id="KW-0012">Acyltransferase</keyword>
<sequence>MTLTIAPAQPSDLTQLNTLMYELHQEHHEQCPEHFKPADEVAKSKDIASYLNTPERLVYVAKEGELIIGFITGHFCELVSEVSQPVQMGSIDELYVKTEYRQLGAAKSLVAKLERSFEDYGVKQVFVEVWEFNKPAQNFYQSQLFSSHIHWLRKAL</sequence>
<dbReference type="InterPro" id="IPR050832">
    <property type="entry name" value="Bact_Acetyltransf"/>
</dbReference>
<evidence type="ECO:0000313" key="5">
    <source>
        <dbReference type="Proteomes" id="UP000838748"/>
    </source>
</evidence>
<dbReference type="PROSITE" id="PS51186">
    <property type="entry name" value="GNAT"/>
    <property type="match status" value="1"/>
</dbReference>
<protein>
    <recommendedName>
        <fullName evidence="3">N-acetyltransferase domain-containing protein</fullName>
    </recommendedName>
</protein>
<organism evidence="4 5">
    <name type="scientific">Vibrio marisflavi CECT 7928</name>
    <dbReference type="NCBI Taxonomy" id="634439"/>
    <lineage>
        <taxon>Bacteria</taxon>
        <taxon>Pseudomonadati</taxon>
        <taxon>Pseudomonadota</taxon>
        <taxon>Gammaproteobacteria</taxon>
        <taxon>Vibrionales</taxon>
        <taxon>Vibrionaceae</taxon>
        <taxon>Vibrio</taxon>
    </lineage>
</organism>
<dbReference type="Pfam" id="PF00583">
    <property type="entry name" value="Acetyltransf_1"/>
    <property type="match status" value="1"/>
</dbReference>
<keyword evidence="1" id="KW-0808">Transferase</keyword>